<dbReference type="InterPro" id="IPR050156">
    <property type="entry name" value="TC-AMP_synthase_SUA5"/>
</dbReference>
<dbReference type="Proteomes" id="UP001275049">
    <property type="component" value="Unassembled WGS sequence"/>
</dbReference>
<keyword evidence="6" id="KW-0819">tRNA processing</keyword>
<dbReference type="GO" id="GO:0005737">
    <property type="term" value="C:cytoplasm"/>
    <property type="evidence" value="ECO:0007669"/>
    <property type="project" value="UniProtKB-SubCell"/>
</dbReference>
<evidence type="ECO:0000256" key="6">
    <source>
        <dbReference type="ARBA" id="ARBA00022694"/>
    </source>
</evidence>
<keyword evidence="5 14" id="KW-0808">Transferase</keyword>
<dbReference type="GO" id="GO:0008033">
    <property type="term" value="P:tRNA processing"/>
    <property type="evidence" value="ECO:0007669"/>
    <property type="project" value="UniProtKB-KW"/>
</dbReference>
<evidence type="ECO:0000256" key="11">
    <source>
        <dbReference type="ARBA" id="ARBA00048366"/>
    </source>
</evidence>
<dbReference type="GO" id="GO:0061710">
    <property type="term" value="F:L-threonylcarbamoyladenylate synthase"/>
    <property type="evidence" value="ECO:0007669"/>
    <property type="project" value="UniProtKB-EC"/>
</dbReference>
<organism evidence="14 16">
    <name type="scientific">Actinotignum urinale</name>
    <dbReference type="NCBI Taxonomy" id="190146"/>
    <lineage>
        <taxon>Bacteria</taxon>
        <taxon>Bacillati</taxon>
        <taxon>Actinomycetota</taxon>
        <taxon>Actinomycetes</taxon>
        <taxon>Actinomycetales</taxon>
        <taxon>Actinomycetaceae</taxon>
        <taxon>Actinotignum</taxon>
    </lineage>
</organism>
<comment type="similarity">
    <text evidence="2">Belongs to the SUA5 family.</text>
</comment>
<name>A0AAW9HYC3_9ACTO</name>
<dbReference type="Pfam" id="PF01300">
    <property type="entry name" value="Sua5_yciO_yrdC"/>
    <property type="match status" value="1"/>
</dbReference>
<evidence type="ECO:0000259" key="12">
    <source>
        <dbReference type="PROSITE" id="PS51163"/>
    </source>
</evidence>
<dbReference type="PROSITE" id="PS51163">
    <property type="entry name" value="YRDC"/>
    <property type="match status" value="1"/>
</dbReference>
<protein>
    <recommendedName>
        <fullName evidence="10">L-threonylcarbamoyladenylate synthase</fullName>
        <ecNumber evidence="3">2.7.7.87</ecNumber>
    </recommendedName>
    <alternativeName>
        <fullName evidence="10">L-threonylcarbamoyladenylate synthase</fullName>
    </alternativeName>
</protein>
<keyword evidence="7 14" id="KW-0548">Nucleotidyltransferase</keyword>
<dbReference type="GO" id="GO:0000049">
    <property type="term" value="F:tRNA binding"/>
    <property type="evidence" value="ECO:0007669"/>
    <property type="project" value="TreeGrafter"/>
</dbReference>
<dbReference type="EMBL" id="JAWNGC010000006">
    <property type="protein sequence ID" value="MDY5155250.1"/>
    <property type="molecule type" value="Genomic_DNA"/>
</dbReference>
<evidence type="ECO:0000256" key="2">
    <source>
        <dbReference type="ARBA" id="ARBA00007663"/>
    </source>
</evidence>
<evidence type="ECO:0000313" key="13">
    <source>
        <dbReference type="EMBL" id="MDY5132894.1"/>
    </source>
</evidence>
<reference evidence="14 15" key="1">
    <citation type="submission" date="2023-10" db="EMBL/GenBank/DDBJ databases">
        <title>Whole Genome based description of the genera Actinobaculum and Actinotignum reveals a complex phylogenetic relationship within the species included in the genus Actinotignum.</title>
        <authorList>
            <person name="Jensen C.S."/>
            <person name="Dargis R."/>
            <person name="Kemp M."/>
            <person name="Christensen J.J."/>
        </authorList>
    </citation>
    <scope>NUCLEOTIDE SEQUENCE</scope>
    <source>
        <strain evidence="14">SLA_B511</strain>
        <strain evidence="13 15">SLA_B974</strain>
    </source>
</reference>
<dbReference type="EMBL" id="JAWNGA010000005">
    <property type="protein sequence ID" value="MDY5132894.1"/>
    <property type="molecule type" value="Genomic_DNA"/>
</dbReference>
<dbReference type="GO" id="GO:0006450">
    <property type="term" value="P:regulation of translational fidelity"/>
    <property type="evidence" value="ECO:0007669"/>
    <property type="project" value="TreeGrafter"/>
</dbReference>
<evidence type="ECO:0000313" key="15">
    <source>
        <dbReference type="Proteomes" id="UP001275049"/>
    </source>
</evidence>
<accession>A0AAW9HYC3</accession>
<keyword evidence="15" id="KW-1185">Reference proteome</keyword>
<dbReference type="SUPFAM" id="SSF55821">
    <property type="entry name" value="YrdC/RibB"/>
    <property type="match status" value="1"/>
</dbReference>
<gene>
    <name evidence="14" type="ORF">R6G80_05860</name>
    <name evidence="13" type="ORF">R6G86_03930</name>
</gene>
<evidence type="ECO:0000256" key="7">
    <source>
        <dbReference type="ARBA" id="ARBA00022695"/>
    </source>
</evidence>
<dbReference type="GO" id="GO:0005524">
    <property type="term" value="F:ATP binding"/>
    <property type="evidence" value="ECO:0007669"/>
    <property type="project" value="UniProtKB-KW"/>
</dbReference>
<dbReference type="NCBIfam" id="TIGR00057">
    <property type="entry name" value="L-threonylcarbamoyladenylate synthase"/>
    <property type="match status" value="1"/>
</dbReference>
<evidence type="ECO:0000313" key="14">
    <source>
        <dbReference type="EMBL" id="MDY5155250.1"/>
    </source>
</evidence>
<dbReference type="Proteomes" id="UP001281731">
    <property type="component" value="Unassembled WGS sequence"/>
</dbReference>
<dbReference type="RefSeq" id="WP_308806685.1">
    <property type="nucleotide sequence ID" value="NZ_CAMYCL010000008.1"/>
</dbReference>
<dbReference type="InterPro" id="IPR006070">
    <property type="entry name" value="Sua5-like_dom"/>
</dbReference>
<evidence type="ECO:0000256" key="9">
    <source>
        <dbReference type="ARBA" id="ARBA00022840"/>
    </source>
</evidence>
<dbReference type="GO" id="GO:0003725">
    <property type="term" value="F:double-stranded RNA binding"/>
    <property type="evidence" value="ECO:0007669"/>
    <property type="project" value="InterPro"/>
</dbReference>
<proteinExistence type="inferred from homology"/>
<sequence length="203" mass="21338">MDELEQNICSAVYAVKEGNLVVLPTDTVYGVGADPFSVAAVSKLLTAKGRGRDKPSPVLVYSLEQARSLASSLTEEAVKMAEDLWPGALTLVVPAQETIGWDLGETHGTVALRMPNHPTALELLNRTGPMAVTSANLTGNPPARTAQDAREQLGEKVAVYIDAGLAPGGVPSTIVSFPAPGECHIIRQGAIRAEIIAKYGKIV</sequence>
<comment type="subcellular location">
    <subcellularLocation>
        <location evidence="1">Cytoplasm</location>
    </subcellularLocation>
</comment>
<comment type="caution">
    <text evidence="14">The sequence shown here is derived from an EMBL/GenBank/DDBJ whole genome shotgun (WGS) entry which is preliminary data.</text>
</comment>
<feature type="domain" description="YrdC-like" evidence="12">
    <location>
        <begin position="5"/>
        <end position="191"/>
    </location>
</feature>
<dbReference type="InterPro" id="IPR017945">
    <property type="entry name" value="DHBP_synth_RibB-like_a/b_dom"/>
</dbReference>
<dbReference type="EC" id="2.7.7.87" evidence="3"/>
<dbReference type="AlphaFoldDB" id="A0AAW9HYC3"/>
<keyword evidence="9" id="KW-0067">ATP-binding</keyword>
<dbReference type="Gene3D" id="3.90.870.10">
    <property type="entry name" value="DHBP synthase"/>
    <property type="match status" value="1"/>
</dbReference>
<evidence type="ECO:0000256" key="10">
    <source>
        <dbReference type="ARBA" id="ARBA00029774"/>
    </source>
</evidence>
<evidence type="ECO:0000256" key="5">
    <source>
        <dbReference type="ARBA" id="ARBA00022679"/>
    </source>
</evidence>
<evidence type="ECO:0000256" key="4">
    <source>
        <dbReference type="ARBA" id="ARBA00022490"/>
    </source>
</evidence>
<evidence type="ECO:0000256" key="1">
    <source>
        <dbReference type="ARBA" id="ARBA00004496"/>
    </source>
</evidence>
<dbReference type="PANTHER" id="PTHR17490">
    <property type="entry name" value="SUA5"/>
    <property type="match status" value="1"/>
</dbReference>
<evidence type="ECO:0000313" key="16">
    <source>
        <dbReference type="Proteomes" id="UP001281731"/>
    </source>
</evidence>
<keyword evidence="8" id="KW-0547">Nucleotide-binding</keyword>
<comment type="catalytic activity">
    <reaction evidence="11">
        <text>L-threonine + hydrogencarbonate + ATP = L-threonylcarbamoyladenylate + diphosphate + H2O</text>
        <dbReference type="Rhea" id="RHEA:36407"/>
        <dbReference type="ChEBI" id="CHEBI:15377"/>
        <dbReference type="ChEBI" id="CHEBI:17544"/>
        <dbReference type="ChEBI" id="CHEBI:30616"/>
        <dbReference type="ChEBI" id="CHEBI:33019"/>
        <dbReference type="ChEBI" id="CHEBI:57926"/>
        <dbReference type="ChEBI" id="CHEBI:73682"/>
        <dbReference type="EC" id="2.7.7.87"/>
    </reaction>
</comment>
<keyword evidence="4" id="KW-0963">Cytoplasm</keyword>
<evidence type="ECO:0000256" key="3">
    <source>
        <dbReference type="ARBA" id="ARBA00012584"/>
    </source>
</evidence>
<dbReference type="PANTHER" id="PTHR17490:SF16">
    <property type="entry name" value="THREONYLCARBAMOYL-AMP SYNTHASE"/>
    <property type="match status" value="1"/>
</dbReference>
<evidence type="ECO:0000256" key="8">
    <source>
        <dbReference type="ARBA" id="ARBA00022741"/>
    </source>
</evidence>